<evidence type="ECO:0000256" key="5">
    <source>
        <dbReference type="ARBA" id="ARBA00023004"/>
    </source>
</evidence>
<accession>A0ABT8ECF0</accession>
<keyword evidence="7" id="KW-0561">Oxygen transport</keyword>
<dbReference type="Gene3D" id="1.10.490.10">
    <property type="entry name" value="Globins"/>
    <property type="match status" value="1"/>
</dbReference>
<dbReference type="InterPro" id="IPR012292">
    <property type="entry name" value="Globin/Proto"/>
</dbReference>
<protein>
    <recommendedName>
        <fullName evidence="7">Group 1 truncated hemoglobin</fullName>
    </recommendedName>
</protein>
<dbReference type="Proteomes" id="UP001168694">
    <property type="component" value="Unassembled WGS sequence"/>
</dbReference>
<dbReference type="CDD" id="cd00454">
    <property type="entry name" value="TrHb1_N"/>
    <property type="match status" value="1"/>
</dbReference>
<dbReference type="SUPFAM" id="SSF46458">
    <property type="entry name" value="Globin-like"/>
    <property type="match status" value="1"/>
</dbReference>
<name>A0ABT8ECF0_9BACL</name>
<evidence type="ECO:0000313" key="8">
    <source>
        <dbReference type="EMBL" id="MDN4075623.1"/>
    </source>
</evidence>
<dbReference type="RefSeq" id="WP_290401732.1">
    <property type="nucleotide sequence ID" value="NZ_JAUHLN010000006.1"/>
</dbReference>
<dbReference type="PANTHER" id="PTHR47366">
    <property type="entry name" value="TWO-ON-TWO HEMOGLOBIN-3"/>
    <property type="match status" value="1"/>
</dbReference>
<dbReference type="InterPro" id="IPR016339">
    <property type="entry name" value="Hemoglobin_trunc_I"/>
</dbReference>
<keyword evidence="4 7" id="KW-0479">Metal-binding</keyword>
<keyword evidence="5 7" id="KW-0408">Iron</keyword>
<dbReference type="InterPro" id="IPR001486">
    <property type="entry name" value="Hemoglobin_trunc"/>
</dbReference>
<keyword evidence="9" id="KW-1185">Reference proteome</keyword>
<evidence type="ECO:0000256" key="1">
    <source>
        <dbReference type="ARBA" id="ARBA00009660"/>
    </source>
</evidence>
<sequence length="119" mass="13800">MQESLYEKLGGRDSIEKVVDSFYEKVLADPVVNHFFEHTNMDKQRKHQTKFLSYALGGPNQYSGTSMAKVHENMNLQPEHFTAIVHHLKEALEEFRVPNEDINAAVKHVNTLRDDILYK</sequence>
<evidence type="ECO:0000256" key="4">
    <source>
        <dbReference type="ARBA" id="ARBA00022723"/>
    </source>
</evidence>
<comment type="cofactor">
    <cofactor evidence="7">
        <name>heme</name>
        <dbReference type="ChEBI" id="CHEBI:30413"/>
    </cofactor>
</comment>
<comment type="caution">
    <text evidence="8">The sequence shown here is derived from an EMBL/GenBank/DDBJ whole genome shotgun (WGS) entry which is preliminary data.</text>
</comment>
<dbReference type="EMBL" id="JAUHLN010000006">
    <property type="protein sequence ID" value="MDN4075623.1"/>
    <property type="molecule type" value="Genomic_DNA"/>
</dbReference>
<dbReference type="Pfam" id="PF01152">
    <property type="entry name" value="Bac_globin"/>
    <property type="match status" value="1"/>
</dbReference>
<evidence type="ECO:0000256" key="7">
    <source>
        <dbReference type="PIRNR" id="PIRNR002030"/>
    </source>
</evidence>
<dbReference type="PANTHER" id="PTHR47366:SF2">
    <property type="entry name" value="CHROMOSOME UNDETERMINED SCAFFOLD_37, WHOLE GENOME SHOTGUN SEQUENCE"/>
    <property type="match status" value="1"/>
</dbReference>
<comment type="similarity">
    <text evidence="1 7">Belongs to the truncated hemoglobin family. Group I subfamily.</text>
</comment>
<evidence type="ECO:0000256" key="2">
    <source>
        <dbReference type="ARBA" id="ARBA00022448"/>
    </source>
</evidence>
<comment type="similarity">
    <text evidence="6">Belongs to the truncated hemoglobin family. Group II subfamily.</text>
</comment>
<keyword evidence="3 7" id="KW-0349">Heme</keyword>
<keyword evidence="2 7" id="KW-0813">Transport</keyword>
<dbReference type="InterPro" id="IPR044203">
    <property type="entry name" value="GlbO/GLB3-like"/>
</dbReference>
<gene>
    <name evidence="8" type="ORF">QYF49_21930</name>
</gene>
<dbReference type="InterPro" id="IPR009050">
    <property type="entry name" value="Globin-like_sf"/>
</dbReference>
<evidence type="ECO:0000313" key="9">
    <source>
        <dbReference type="Proteomes" id="UP001168694"/>
    </source>
</evidence>
<reference evidence="8" key="1">
    <citation type="submission" date="2023-06" db="EMBL/GenBank/DDBJ databases">
        <title>Draft Genome Sequences of Representative Paenibacillus Polymyxa, Bacillus cereus, Fictibacillus sp., and Brevibacillus agri Strains Isolated from Amazonian Dark Earth.</title>
        <authorList>
            <person name="Pellegrinetti T.A."/>
            <person name="Cunha I.C.M."/>
            <person name="Chaves M.G."/>
            <person name="Freitas A.S."/>
            <person name="Silva A.V.R."/>
            <person name="Tsai S.M."/>
            <person name="Mendes L.W."/>
        </authorList>
    </citation>
    <scope>NUCLEOTIDE SEQUENCE</scope>
    <source>
        <strain evidence="8">CENA-BCM004</strain>
    </source>
</reference>
<dbReference type="PIRSF" id="PIRSF002030">
    <property type="entry name" value="Globin_Protozoa/Cyanobacteria"/>
    <property type="match status" value="1"/>
</dbReference>
<evidence type="ECO:0000256" key="6">
    <source>
        <dbReference type="ARBA" id="ARBA00034496"/>
    </source>
</evidence>
<proteinExistence type="inferred from homology"/>
<organism evidence="8 9">
    <name type="scientific">Fictibacillus terranigra</name>
    <dbReference type="NCBI Taxonomy" id="3058424"/>
    <lineage>
        <taxon>Bacteria</taxon>
        <taxon>Bacillati</taxon>
        <taxon>Bacillota</taxon>
        <taxon>Bacilli</taxon>
        <taxon>Bacillales</taxon>
        <taxon>Fictibacillaceae</taxon>
        <taxon>Fictibacillus</taxon>
    </lineage>
</organism>
<evidence type="ECO:0000256" key="3">
    <source>
        <dbReference type="ARBA" id="ARBA00022617"/>
    </source>
</evidence>